<evidence type="ECO:0000256" key="1">
    <source>
        <dbReference type="SAM" id="MobiDB-lite"/>
    </source>
</evidence>
<name>A0A182TE32_9DIPT</name>
<feature type="compositionally biased region" description="Low complexity" evidence="1">
    <location>
        <begin position="124"/>
        <end position="139"/>
    </location>
</feature>
<keyword evidence="3" id="KW-1185">Reference proteome</keyword>
<reference evidence="3" key="1">
    <citation type="submission" date="2014-01" db="EMBL/GenBank/DDBJ databases">
        <title>The Genome Sequence of Anopheles melas CM1001059_A (V2).</title>
        <authorList>
            <consortium name="The Broad Institute Genomics Platform"/>
            <person name="Neafsey D.E."/>
            <person name="Besansky N."/>
            <person name="Howell P."/>
            <person name="Walton C."/>
            <person name="Young S.K."/>
            <person name="Zeng Q."/>
            <person name="Gargeya S."/>
            <person name="Fitzgerald M."/>
            <person name="Haas B."/>
            <person name="Abouelleil A."/>
            <person name="Allen A.W."/>
            <person name="Alvarado L."/>
            <person name="Arachchi H.M."/>
            <person name="Berlin A.M."/>
            <person name="Chapman S.B."/>
            <person name="Gainer-Dewar J."/>
            <person name="Goldberg J."/>
            <person name="Griggs A."/>
            <person name="Gujja S."/>
            <person name="Hansen M."/>
            <person name="Howarth C."/>
            <person name="Imamovic A."/>
            <person name="Ireland A."/>
            <person name="Larimer J."/>
            <person name="McCowan C."/>
            <person name="Murphy C."/>
            <person name="Pearson M."/>
            <person name="Poon T.W."/>
            <person name="Priest M."/>
            <person name="Roberts A."/>
            <person name="Saif S."/>
            <person name="Shea T."/>
            <person name="Sisk P."/>
            <person name="Sykes S."/>
            <person name="Wortman J."/>
            <person name="Nusbaum C."/>
            <person name="Birren B."/>
        </authorList>
    </citation>
    <scope>NUCLEOTIDE SEQUENCE [LARGE SCALE GENOMIC DNA]</scope>
    <source>
        <strain evidence="3">CM1001059</strain>
    </source>
</reference>
<protein>
    <submittedName>
        <fullName evidence="2">Uncharacterized protein</fullName>
    </submittedName>
</protein>
<organism evidence="2 3">
    <name type="scientific">Anopheles melas</name>
    <dbReference type="NCBI Taxonomy" id="34690"/>
    <lineage>
        <taxon>Eukaryota</taxon>
        <taxon>Metazoa</taxon>
        <taxon>Ecdysozoa</taxon>
        <taxon>Arthropoda</taxon>
        <taxon>Hexapoda</taxon>
        <taxon>Insecta</taxon>
        <taxon>Pterygota</taxon>
        <taxon>Neoptera</taxon>
        <taxon>Endopterygota</taxon>
        <taxon>Diptera</taxon>
        <taxon>Nematocera</taxon>
        <taxon>Culicoidea</taxon>
        <taxon>Culicidae</taxon>
        <taxon>Anophelinae</taxon>
        <taxon>Anopheles</taxon>
    </lineage>
</organism>
<feature type="compositionally biased region" description="Low complexity" evidence="1">
    <location>
        <begin position="37"/>
        <end position="78"/>
    </location>
</feature>
<feature type="compositionally biased region" description="Basic residues" evidence="1">
    <location>
        <begin position="25"/>
        <end position="36"/>
    </location>
</feature>
<accession>A0A182TE32</accession>
<evidence type="ECO:0000313" key="2">
    <source>
        <dbReference type="EnsemblMetazoa" id="AMEC000661-PA"/>
    </source>
</evidence>
<dbReference type="AlphaFoldDB" id="A0A182TE32"/>
<dbReference type="EnsemblMetazoa" id="AMEC000661-RA">
    <property type="protein sequence ID" value="AMEC000661-PA"/>
    <property type="gene ID" value="AMEC000661"/>
</dbReference>
<feature type="region of interest" description="Disordered" evidence="1">
    <location>
        <begin position="118"/>
        <end position="139"/>
    </location>
</feature>
<proteinExistence type="predicted"/>
<sequence>MKLLLKIHNKDRHSTTTAAVNLFQRKRKYHHRRHSKSSSPVPSGAASLPASQQSGPSASSTQPHVSSSSLTSAASGAAVPCGTFDADRTTSGAASLAALVYGGPGNCTEPISCPIERRPLLRNSPSQSSARSFASSSRC</sequence>
<dbReference type="VEuPathDB" id="VectorBase:AMEC000661"/>
<evidence type="ECO:0000313" key="3">
    <source>
        <dbReference type="Proteomes" id="UP000075902"/>
    </source>
</evidence>
<feature type="region of interest" description="Disordered" evidence="1">
    <location>
        <begin position="25"/>
        <end position="84"/>
    </location>
</feature>
<dbReference type="STRING" id="34690.A0A182TE32"/>
<dbReference type="Proteomes" id="UP000075902">
    <property type="component" value="Unassembled WGS sequence"/>
</dbReference>
<reference evidence="2" key="2">
    <citation type="submission" date="2020-05" db="UniProtKB">
        <authorList>
            <consortium name="EnsemblMetazoa"/>
        </authorList>
    </citation>
    <scope>IDENTIFICATION</scope>
    <source>
        <strain evidence="2">CM1001059</strain>
    </source>
</reference>